<dbReference type="VEuPathDB" id="TrichDB:TVAGG3_0253000"/>
<reference evidence="3" key="1">
    <citation type="submission" date="2006-10" db="EMBL/GenBank/DDBJ databases">
        <authorList>
            <person name="Amadeo P."/>
            <person name="Zhao Q."/>
            <person name="Wortman J."/>
            <person name="Fraser-Liggett C."/>
            <person name="Carlton J."/>
        </authorList>
    </citation>
    <scope>NUCLEOTIDE SEQUENCE</scope>
    <source>
        <strain evidence="3">G3</strain>
    </source>
</reference>
<dbReference type="Proteomes" id="UP000001542">
    <property type="component" value="Unassembled WGS sequence"/>
</dbReference>
<accession>A2F2F1</accession>
<keyword evidence="2" id="KW-1133">Transmembrane helix</keyword>
<keyword evidence="4" id="KW-1185">Reference proteome</keyword>
<sequence>MKLDLSANSGDKSVKFTVPIVDMKNVDLSDAAKQLLLDFTESELVKVDKDSFTKLTNSVFNNLQLLAKESVSQITLSADKYSIGNFEVLKDKVKGVLSLKDVVIPSGGLTLSASGTTDTNGFGFNFDTTGNLGTIKFDNTWNAVTKFGEGFSFTSEGDLSVERLPNAAPIKVGGSDTLSIKIEEGRPSLTISGNTEINAAGKTIKLTGNVGSSFSVSGENLVVGGSGIGSFKVTKEDGTELPVSFKTATFEKSASINVLQVIQNLTAKFGSYINISKLIFPATPSAKRVAQEDSSDKDITIGYKFTENGIPNLRINEVSGTPSNIYLVYNATDRETRDLVPSDWIDNPVPIISAKFSVQECNNWRKNIVSTFLTPSVESITLATSCEEGLDDDESVVTLTMSLKAIEVKPESNEVADNLTPTPANPDENNNDKIFGIPKTVFIGVVAGVCVVAVIAVVVGIVVCTKRSKTSKKSKKEHKKSKKSKKHSSSSSSFDESSD</sequence>
<feature type="region of interest" description="Disordered" evidence="1">
    <location>
        <begin position="467"/>
        <end position="499"/>
    </location>
</feature>
<evidence type="ECO:0000313" key="4">
    <source>
        <dbReference type="Proteomes" id="UP000001542"/>
    </source>
</evidence>
<evidence type="ECO:0000256" key="1">
    <source>
        <dbReference type="SAM" id="MobiDB-lite"/>
    </source>
</evidence>
<dbReference type="AlphaFoldDB" id="A2F2F1"/>
<reference evidence="3" key="2">
    <citation type="journal article" date="2007" name="Science">
        <title>Draft genome sequence of the sexually transmitted pathogen Trichomonas vaginalis.</title>
        <authorList>
            <person name="Carlton J.M."/>
            <person name="Hirt R.P."/>
            <person name="Silva J.C."/>
            <person name="Delcher A.L."/>
            <person name="Schatz M."/>
            <person name="Zhao Q."/>
            <person name="Wortman J.R."/>
            <person name="Bidwell S.L."/>
            <person name="Alsmark U.C.M."/>
            <person name="Besteiro S."/>
            <person name="Sicheritz-Ponten T."/>
            <person name="Noel C.J."/>
            <person name="Dacks J.B."/>
            <person name="Foster P.G."/>
            <person name="Simillion C."/>
            <person name="Van de Peer Y."/>
            <person name="Miranda-Saavedra D."/>
            <person name="Barton G.J."/>
            <person name="Westrop G.D."/>
            <person name="Mueller S."/>
            <person name="Dessi D."/>
            <person name="Fiori P.L."/>
            <person name="Ren Q."/>
            <person name="Paulsen I."/>
            <person name="Zhang H."/>
            <person name="Bastida-Corcuera F.D."/>
            <person name="Simoes-Barbosa A."/>
            <person name="Brown M.T."/>
            <person name="Hayes R.D."/>
            <person name="Mukherjee M."/>
            <person name="Okumura C.Y."/>
            <person name="Schneider R."/>
            <person name="Smith A.J."/>
            <person name="Vanacova S."/>
            <person name="Villalvazo M."/>
            <person name="Haas B.J."/>
            <person name="Pertea M."/>
            <person name="Feldblyum T.V."/>
            <person name="Utterback T.R."/>
            <person name="Shu C.L."/>
            <person name="Osoegawa K."/>
            <person name="de Jong P.J."/>
            <person name="Hrdy I."/>
            <person name="Horvathova L."/>
            <person name="Zubacova Z."/>
            <person name="Dolezal P."/>
            <person name="Malik S.B."/>
            <person name="Logsdon J.M. Jr."/>
            <person name="Henze K."/>
            <person name="Gupta A."/>
            <person name="Wang C.C."/>
            <person name="Dunne R.L."/>
            <person name="Upcroft J.A."/>
            <person name="Upcroft P."/>
            <person name="White O."/>
            <person name="Salzberg S.L."/>
            <person name="Tang P."/>
            <person name="Chiu C.-H."/>
            <person name="Lee Y.-S."/>
            <person name="Embley T.M."/>
            <person name="Coombs G.H."/>
            <person name="Mottram J.C."/>
            <person name="Tachezy J."/>
            <person name="Fraser-Liggett C.M."/>
            <person name="Johnson P.J."/>
        </authorList>
    </citation>
    <scope>NUCLEOTIDE SEQUENCE [LARGE SCALE GENOMIC DNA]</scope>
    <source>
        <strain evidence="3">G3</strain>
    </source>
</reference>
<dbReference type="RefSeq" id="XP_001313846.1">
    <property type="nucleotide sequence ID" value="XM_001313845.1"/>
</dbReference>
<gene>
    <name evidence="3" type="ORF">TVAG_168480</name>
</gene>
<dbReference type="EMBL" id="DS113585">
    <property type="protein sequence ID" value="EAY00917.1"/>
    <property type="molecule type" value="Genomic_DNA"/>
</dbReference>
<feature type="compositionally biased region" description="Low complexity" evidence="1">
    <location>
        <begin position="489"/>
        <end position="499"/>
    </location>
</feature>
<name>A2F2F1_TRIV3</name>
<protein>
    <submittedName>
        <fullName evidence="3">Uncharacterized protein</fullName>
    </submittedName>
</protein>
<evidence type="ECO:0000313" key="3">
    <source>
        <dbReference type="EMBL" id="EAY00917.1"/>
    </source>
</evidence>
<feature type="compositionally biased region" description="Basic residues" evidence="1">
    <location>
        <begin position="467"/>
        <end position="488"/>
    </location>
</feature>
<dbReference type="VEuPathDB" id="TrichDB:TVAG_168480"/>
<evidence type="ECO:0000256" key="2">
    <source>
        <dbReference type="SAM" id="Phobius"/>
    </source>
</evidence>
<keyword evidence="2" id="KW-0472">Membrane</keyword>
<dbReference type="KEGG" id="tva:4758740"/>
<keyword evidence="2" id="KW-0812">Transmembrane</keyword>
<proteinExistence type="predicted"/>
<organism evidence="3 4">
    <name type="scientific">Trichomonas vaginalis (strain ATCC PRA-98 / G3)</name>
    <dbReference type="NCBI Taxonomy" id="412133"/>
    <lineage>
        <taxon>Eukaryota</taxon>
        <taxon>Metamonada</taxon>
        <taxon>Parabasalia</taxon>
        <taxon>Trichomonadida</taxon>
        <taxon>Trichomonadidae</taxon>
        <taxon>Trichomonas</taxon>
    </lineage>
</organism>
<feature type="transmembrane region" description="Helical" evidence="2">
    <location>
        <begin position="441"/>
        <end position="465"/>
    </location>
</feature>
<dbReference type="InParanoid" id="A2F2F1"/>